<gene>
    <name evidence="4" type="ORF">METZ01_LOCUS111945</name>
</gene>
<reference evidence="4" key="1">
    <citation type="submission" date="2018-05" db="EMBL/GenBank/DDBJ databases">
        <authorList>
            <person name="Lanie J.A."/>
            <person name="Ng W.-L."/>
            <person name="Kazmierczak K.M."/>
            <person name="Andrzejewski T.M."/>
            <person name="Davidsen T.M."/>
            <person name="Wayne K.J."/>
            <person name="Tettelin H."/>
            <person name="Glass J.I."/>
            <person name="Rusch D."/>
            <person name="Podicherti R."/>
            <person name="Tsui H.-C.T."/>
            <person name="Winkler M.E."/>
        </authorList>
    </citation>
    <scope>NUCLEOTIDE SEQUENCE</scope>
</reference>
<proteinExistence type="inferred from homology"/>
<keyword evidence="2" id="KW-0521">NADP</keyword>
<dbReference type="InterPro" id="IPR020904">
    <property type="entry name" value="Sc_DH/Rdtase_CS"/>
</dbReference>
<sequence>MGGNPISYAMDVSSKSGCKEAVNDFLEKTNGIDTVIANAGVGGADKLFSGDSDAINHILNVNILGVTNTIFPFLPVMKKQQSGRVGIISSVASARGFVGHGGYAASKSAVKFLADSWGYQLEKNNISITTIFPGWIATEMTENIGYKMWFLMDSDTAANKIESAINKGSREYILPWQWRLIVPLVKVIPRWFVTQFSK</sequence>
<dbReference type="EMBL" id="UINC01013725">
    <property type="protein sequence ID" value="SVA59091.1"/>
    <property type="molecule type" value="Genomic_DNA"/>
</dbReference>
<evidence type="ECO:0000256" key="1">
    <source>
        <dbReference type="ARBA" id="ARBA00006484"/>
    </source>
</evidence>
<dbReference type="AlphaFoldDB" id="A0A381X3M8"/>
<dbReference type="PANTHER" id="PTHR43391:SF14">
    <property type="entry name" value="DEHYDROGENASE_REDUCTASE SDR FAMILY PROTEIN 7-LIKE"/>
    <property type="match status" value="1"/>
</dbReference>
<dbReference type="GO" id="GO:0016491">
    <property type="term" value="F:oxidoreductase activity"/>
    <property type="evidence" value="ECO:0007669"/>
    <property type="project" value="UniProtKB-KW"/>
</dbReference>
<dbReference type="PRINTS" id="PR00081">
    <property type="entry name" value="GDHRDH"/>
</dbReference>
<accession>A0A381X3M8</accession>
<dbReference type="InterPro" id="IPR036291">
    <property type="entry name" value="NAD(P)-bd_dom_sf"/>
</dbReference>
<dbReference type="SUPFAM" id="SSF51735">
    <property type="entry name" value="NAD(P)-binding Rossmann-fold domains"/>
    <property type="match status" value="1"/>
</dbReference>
<evidence type="ECO:0000313" key="4">
    <source>
        <dbReference type="EMBL" id="SVA59091.1"/>
    </source>
</evidence>
<keyword evidence="3" id="KW-0560">Oxidoreductase</keyword>
<organism evidence="4">
    <name type="scientific">marine metagenome</name>
    <dbReference type="NCBI Taxonomy" id="408172"/>
    <lineage>
        <taxon>unclassified sequences</taxon>
        <taxon>metagenomes</taxon>
        <taxon>ecological metagenomes</taxon>
    </lineage>
</organism>
<evidence type="ECO:0000256" key="3">
    <source>
        <dbReference type="ARBA" id="ARBA00023002"/>
    </source>
</evidence>
<dbReference type="Pfam" id="PF00106">
    <property type="entry name" value="adh_short"/>
    <property type="match status" value="1"/>
</dbReference>
<name>A0A381X3M8_9ZZZZ</name>
<evidence type="ECO:0008006" key="5">
    <source>
        <dbReference type="Google" id="ProtNLM"/>
    </source>
</evidence>
<protein>
    <recommendedName>
        <fullName evidence="5">Short-chain dehydrogenase/reductase SDR</fullName>
    </recommendedName>
</protein>
<comment type="similarity">
    <text evidence="1">Belongs to the short-chain dehydrogenases/reductases (SDR) family.</text>
</comment>
<dbReference type="PROSITE" id="PS00061">
    <property type="entry name" value="ADH_SHORT"/>
    <property type="match status" value="1"/>
</dbReference>
<dbReference type="PANTHER" id="PTHR43391">
    <property type="entry name" value="RETINOL DEHYDROGENASE-RELATED"/>
    <property type="match status" value="1"/>
</dbReference>
<dbReference type="InterPro" id="IPR002347">
    <property type="entry name" value="SDR_fam"/>
</dbReference>
<dbReference type="Gene3D" id="3.40.50.720">
    <property type="entry name" value="NAD(P)-binding Rossmann-like Domain"/>
    <property type="match status" value="1"/>
</dbReference>
<evidence type="ECO:0000256" key="2">
    <source>
        <dbReference type="ARBA" id="ARBA00022857"/>
    </source>
</evidence>